<sequence length="379" mass="40630">MPVKDWGTVERRTADRLLRAHAQAIGGRAREKTVAGALERVVAVQAQDLGAAALGLRARVGGLTADDVRRATDSERTALRGWFMRGTLQLVPAADARWLLGLLGPVQLALGARRLRELGLDEPLCDRASRLIVKAVDGEGPLTRAELTERLATLGIESKGQSAFHLIRRAALSGLVCHGPQRDGEATFVLLDDWLPSDGPPPFSGEAAERELARRYRRAHGPSDAADFAHWSGLRATVCKRAWAAAGEPSREDAESIPRGDVRLLPAYDNYLVGYRRRELSVPAAHERRVWPGGGIIRATVMVDGWAVGTWSGGRRGSAPVVEPFAGGEPPEAVAADEAATEEIEAGIAREGADLARFYNGSHTLSTPGLQPPGFVTGH</sequence>
<dbReference type="AlphaFoldDB" id="A0A5R9EHT1"/>
<keyword evidence="2" id="KW-1185">Reference proteome</keyword>
<dbReference type="InterPro" id="IPR009351">
    <property type="entry name" value="AlkZ-like"/>
</dbReference>
<dbReference type="PANTHER" id="PTHR38479">
    <property type="entry name" value="LMO0824 PROTEIN"/>
    <property type="match status" value="1"/>
</dbReference>
<evidence type="ECO:0000313" key="1">
    <source>
        <dbReference type="EMBL" id="TLQ47374.1"/>
    </source>
</evidence>
<dbReference type="OrthoDB" id="9148135at2"/>
<dbReference type="GO" id="GO:0003677">
    <property type="term" value="F:DNA binding"/>
    <property type="evidence" value="ECO:0007669"/>
    <property type="project" value="UniProtKB-KW"/>
</dbReference>
<dbReference type="Proteomes" id="UP000305921">
    <property type="component" value="Unassembled WGS sequence"/>
</dbReference>
<accession>A0A5R9EHT1</accession>
<gene>
    <name evidence="1" type="ORF">FEF34_34465</name>
</gene>
<reference evidence="1 2" key="1">
    <citation type="submission" date="2019-05" db="EMBL/GenBank/DDBJ databases">
        <title>Streptomyces marianii sp. nov., a novel marine actinomycete from southern coast of India.</title>
        <authorList>
            <person name="Iniyan A.M."/>
            <person name="Wink J."/>
            <person name="Ramprasad E."/>
            <person name="Ramana C.V."/>
            <person name="Bunk B."/>
            <person name="Sproer C."/>
            <person name="Joseph F.-J.R.S."/>
            <person name="Vincent S.G.P."/>
        </authorList>
    </citation>
    <scope>NUCLEOTIDE SEQUENCE [LARGE SCALE GENOMIC DNA]</scope>
    <source>
        <strain evidence="1 2">ICN19</strain>
    </source>
</reference>
<protein>
    <submittedName>
        <fullName evidence="1">Winged helix DNA-binding domain-containing protein</fullName>
    </submittedName>
</protein>
<evidence type="ECO:0000313" key="2">
    <source>
        <dbReference type="Proteomes" id="UP000305921"/>
    </source>
</evidence>
<dbReference type="PANTHER" id="PTHR38479:SF2">
    <property type="entry name" value="WINGED HELIX DNA-BINDING DOMAIN-CONTAINING PROTEIN"/>
    <property type="match status" value="1"/>
</dbReference>
<proteinExistence type="predicted"/>
<comment type="caution">
    <text evidence="1">The sequence shown here is derived from an EMBL/GenBank/DDBJ whole genome shotgun (WGS) entry which is preliminary data.</text>
</comment>
<organism evidence="1 2">
    <name type="scientific">Streptomyces marianii</name>
    <dbReference type="NCBI Taxonomy" id="1817406"/>
    <lineage>
        <taxon>Bacteria</taxon>
        <taxon>Bacillati</taxon>
        <taxon>Actinomycetota</taxon>
        <taxon>Actinomycetes</taxon>
        <taxon>Kitasatosporales</taxon>
        <taxon>Streptomycetaceae</taxon>
        <taxon>Streptomyces</taxon>
    </lineage>
</organism>
<name>A0A5R9EHT1_9ACTN</name>
<keyword evidence="1" id="KW-0238">DNA-binding</keyword>
<dbReference type="Pfam" id="PF06224">
    <property type="entry name" value="AlkZ-like"/>
    <property type="match status" value="1"/>
</dbReference>
<dbReference type="EMBL" id="VAWE01000001">
    <property type="protein sequence ID" value="TLQ47374.1"/>
    <property type="molecule type" value="Genomic_DNA"/>
</dbReference>